<evidence type="ECO:0000313" key="1">
    <source>
        <dbReference type="EMBL" id="AYE61290.1"/>
    </source>
</evidence>
<protein>
    <recommendedName>
        <fullName evidence="3">Glucose-6-phosphate 1-dehydrogenase</fullName>
    </recommendedName>
</protein>
<reference evidence="1 2" key="1">
    <citation type="submission" date="2016-10" db="EMBL/GenBank/DDBJ databases">
        <title>Complete genomic sequencing of Lactobacillus helveticus LH99 and comparative genome analysis.</title>
        <authorList>
            <person name="Li N."/>
            <person name="You C."/>
            <person name="Liu Z."/>
        </authorList>
    </citation>
    <scope>NUCLEOTIDE SEQUENCE [LARGE SCALE GENOMIC DNA]</scope>
    <source>
        <strain evidence="1 2">LH99</strain>
    </source>
</reference>
<dbReference type="AlphaFoldDB" id="A0A386RDV2"/>
<dbReference type="Pfam" id="PF10786">
    <property type="entry name" value="HI_0552"/>
    <property type="match status" value="1"/>
</dbReference>
<evidence type="ECO:0008006" key="3">
    <source>
        <dbReference type="Google" id="ProtNLM"/>
    </source>
</evidence>
<sequence length="225" mass="26685">MTQLTEEMFQIFDQPEFSFKKIKMQHSEAEVAELKDEFKGVWQTWRAVNQAVAQNLPTGKFAKVHVESWTNGWNLRDHYWASYRLQDLANANPCVGVMLDKKQLQVYLMFQHYRSENRKITPEQYNELLADIPSWSKQIDLQNWYIWNGEMSSEFDDHTKLSDYLKQTDIQKQFKSELSDATFLVGKFVFRDQQHDVNMEDFITNAIVDLLPLYEKSVKNKGLLR</sequence>
<gene>
    <name evidence="1" type="ORF">BC335_0791</name>
</gene>
<dbReference type="RefSeq" id="WP_120357291.1">
    <property type="nucleotide sequence ID" value="NZ_CP017982.1"/>
</dbReference>
<evidence type="ECO:0000313" key="2">
    <source>
        <dbReference type="Proteomes" id="UP000267794"/>
    </source>
</evidence>
<organism evidence="1 2">
    <name type="scientific">Lactobacillus helveticus</name>
    <name type="common">Lactobacillus suntoryeus</name>
    <dbReference type="NCBI Taxonomy" id="1587"/>
    <lineage>
        <taxon>Bacteria</taxon>
        <taxon>Bacillati</taxon>
        <taxon>Bacillota</taxon>
        <taxon>Bacilli</taxon>
        <taxon>Lactobacillales</taxon>
        <taxon>Lactobacillaceae</taxon>
        <taxon>Lactobacillus</taxon>
    </lineage>
</organism>
<dbReference type="EMBL" id="CP017982">
    <property type="protein sequence ID" value="AYE61290.1"/>
    <property type="molecule type" value="Genomic_DNA"/>
</dbReference>
<proteinExistence type="predicted"/>
<name>A0A386RDV2_LACHE</name>
<dbReference type="Proteomes" id="UP000267794">
    <property type="component" value="Chromosome"/>
</dbReference>
<dbReference type="InterPro" id="IPR019722">
    <property type="entry name" value="HI_0552_fam"/>
</dbReference>
<accession>A0A386RDV2</accession>